<dbReference type="Pfam" id="PF14838">
    <property type="entry name" value="INTS5_C"/>
    <property type="match status" value="1"/>
</dbReference>
<dbReference type="PANTHER" id="PTHR31697:SF2">
    <property type="entry name" value="INTEGRATOR COMPLEX SUBUNIT 5"/>
    <property type="match status" value="1"/>
</dbReference>
<proteinExistence type="predicted"/>
<gene>
    <name evidence="3" type="ORF">PYX00_004108</name>
</gene>
<evidence type="ECO:0000259" key="1">
    <source>
        <dbReference type="Pfam" id="PF14837"/>
    </source>
</evidence>
<dbReference type="AlphaFoldDB" id="A0AAW2I3Z2"/>
<organism evidence="3">
    <name type="scientific">Menopon gallinae</name>
    <name type="common">poultry shaft louse</name>
    <dbReference type="NCBI Taxonomy" id="328185"/>
    <lineage>
        <taxon>Eukaryota</taxon>
        <taxon>Metazoa</taxon>
        <taxon>Ecdysozoa</taxon>
        <taxon>Arthropoda</taxon>
        <taxon>Hexapoda</taxon>
        <taxon>Insecta</taxon>
        <taxon>Pterygota</taxon>
        <taxon>Neoptera</taxon>
        <taxon>Paraneoptera</taxon>
        <taxon>Psocodea</taxon>
        <taxon>Troctomorpha</taxon>
        <taxon>Phthiraptera</taxon>
        <taxon>Amblycera</taxon>
        <taxon>Menoponidae</taxon>
        <taxon>Menopon</taxon>
    </lineage>
</organism>
<evidence type="ECO:0000313" key="3">
    <source>
        <dbReference type="EMBL" id="KAL0276553.1"/>
    </source>
</evidence>
<dbReference type="InterPro" id="IPR029445">
    <property type="entry name" value="INTS5_N"/>
</dbReference>
<evidence type="ECO:0000259" key="2">
    <source>
        <dbReference type="Pfam" id="PF14838"/>
    </source>
</evidence>
<accession>A0AAW2I3Z2</accession>
<dbReference type="PANTHER" id="PTHR31697">
    <property type="entry name" value="INTEGRATOR COMPLEX SUBUNIT 5"/>
    <property type="match status" value="1"/>
</dbReference>
<dbReference type="InterPro" id="IPR040316">
    <property type="entry name" value="INTS5"/>
</dbReference>
<comment type="caution">
    <text evidence="3">The sequence shown here is derived from an EMBL/GenBank/DDBJ whole genome shotgun (WGS) entry which is preliminary data.</text>
</comment>
<reference evidence="3" key="1">
    <citation type="journal article" date="2024" name="Gigascience">
        <title>Chromosome-level genome of the poultry shaft louse Menopon gallinae provides insight into the host-switching and adaptive evolution of parasitic lice.</title>
        <authorList>
            <person name="Xu Y."/>
            <person name="Ma L."/>
            <person name="Liu S."/>
            <person name="Liang Y."/>
            <person name="Liu Q."/>
            <person name="He Z."/>
            <person name="Tian L."/>
            <person name="Duan Y."/>
            <person name="Cai W."/>
            <person name="Li H."/>
            <person name="Song F."/>
        </authorList>
    </citation>
    <scope>NUCLEOTIDE SEQUENCE</scope>
    <source>
        <strain evidence="3">Cailab_2023a</strain>
    </source>
</reference>
<feature type="domain" description="Integrator complex subunit 5 C-terminal" evidence="2">
    <location>
        <begin position="227"/>
        <end position="912"/>
    </location>
</feature>
<protein>
    <recommendedName>
        <fullName evidence="4">Integrator complex subunit 5</fullName>
    </recommendedName>
</protein>
<dbReference type="GO" id="GO:0034472">
    <property type="term" value="P:snRNA 3'-end processing"/>
    <property type="evidence" value="ECO:0007669"/>
    <property type="project" value="TreeGrafter"/>
</dbReference>
<dbReference type="EMBL" id="JARGDH010000002">
    <property type="protein sequence ID" value="KAL0276553.1"/>
    <property type="molecule type" value="Genomic_DNA"/>
</dbReference>
<feature type="domain" description="Integrator complex subunit 5 N-terminal" evidence="1">
    <location>
        <begin position="10"/>
        <end position="215"/>
    </location>
</feature>
<sequence>MEVDALQPMDLLSELQIFIAGTTRTVKCNELDLVKTALNLLKTLPASRDAVLEYFCSVFDASVKKHVTMIENDQLLNSQTPVNSEEDAVVTEIHSVLCNFVTSNPEAWAPIITSWSLQLLGQVSSHYSHLPSSVGLNEALHWWMSCKAGRTLVDITTQCLSCLIDSDTESCINALLDTSVLHSPHFDWVVAHVGSCFPKTVITRVLSCGLKDFCAKGSIASSRKSAKLNSVVGILGHLASSHFADIRKALLELFQWTLEESNVDAQQRNAVVPFLLQLASKSQTLLKALSTDVLHTLNIETFLSLSELAPMWSSYFKDDAERLEDLVVHLALGCEQGGAKIMALLLDGTCHPKSTVSATCHILLELLLEDIDVQLRSSKTTVIPFLESIKSEMRQVQHLLLSENRIKQQTACRLFKLMGTVTPSVVVECACYMLVRGTNNSHLVTLIQLISSSAAYVLSEDKNMLALAIEEALRITSGQFAEISFDHSPLDSRLLWRNISKLIRYETNCDSVSLSDNIVSKAVAQNLAPLSDILASCYDSEVLHAVASVIELLPLSCISSLPPQLMLRITKNCVKYFFVCVSEKDRWKKAFNCHRACELLSRFCSRSTASRALALRELLESSLFLSAAPLFGAPKKHNTKQLTTNYLLMEQNHRLGTTTILAQRQSSVFGNGVIGHGVTEKVSESSLDAEVVETNILHLIEALRSCCIDSFHMSPEMNSNISLDAIIQVSLLMVELISPDVMYNGLPWPEEEFCKVTIERDVHIRKIFDELPLAWKLLEFVSRNEPALCYSSILLRALMATLISQLSSPSTAEEKSVMDTTVKLLGIMSVGQLLPPPLSSVQEVIPKLTASEAVLLLHECIWMFMRDNVPSPAFFTRDHATGFTWRATKLAKSPVHYAEHLRVILERNIHNFGLLYAQLFIN</sequence>
<dbReference type="GO" id="GO:0032039">
    <property type="term" value="C:integrator complex"/>
    <property type="evidence" value="ECO:0007669"/>
    <property type="project" value="InterPro"/>
</dbReference>
<name>A0AAW2I3Z2_9NEOP</name>
<dbReference type="Pfam" id="PF14837">
    <property type="entry name" value="INTS5_N"/>
    <property type="match status" value="1"/>
</dbReference>
<evidence type="ECO:0008006" key="4">
    <source>
        <dbReference type="Google" id="ProtNLM"/>
    </source>
</evidence>
<dbReference type="InterPro" id="IPR029444">
    <property type="entry name" value="INTS5_C"/>
</dbReference>